<dbReference type="EMBL" id="VDHJ01000009">
    <property type="protein sequence ID" value="TNL96824.1"/>
    <property type="molecule type" value="Genomic_DNA"/>
</dbReference>
<evidence type="ECO:0000256" key="8">
    <source>
        <dbReference type="ARBA" id="ARBA00022989"/>
    </source>
</evidence>
<dbReference type="GO" id="GO:0055085">
    <property type="term" value="P:transmembrane transport"/>
    <property type="evidence" value="ECO:0007669"/>
    <property type="project" value="InterPro"/>
</dbReference>
<dbReference type="Pfam" id="PF00528">
    <property type="entry name" value="BPD_transp_1"/>
    <property type="match status" value="1"/>
</dbReference>
<comment type="similarity">
    <text evidence="10">Belongs to the binding-protein-dependent transport system permease family. OppBC subfamily.</text>
</comment>
<keyword evidence="7" id="KW-0653">Protein transport</keyword>
<dbReference type="InterPro" id="IPR025966">
    <property type="entry name" value="OppC_N"/>
</dbReference>
<feature type="transmembrane region" description="Helical" evidence="12">
    <location>
        <begin position="263"/>
        <end position="283"/>
    </location>
</feature>
<dbReference type="CDD" id="cd06261">
    <property type="entry name" value="TM_PBP2"/>
    <property type="match status" value="1"/>
</dbReference>
<evidence type="ECO:0000256" key="12">
    <source>
        <dbReference type="RuleBase" id="RU363032"/>
    </source>
</evidence>
<evidence type="ECO:0000256" key="5">
    <source>
        <dbReference type="ARBA" id="ARBA00022692"/>
    </source>
</evidence>
<dbReference type="GO" id="GO:0015031">
    <property type="term" value="P:protein transport"/>
    <property type="evidence" value="ECO:0007669"/>
    <property type="project" value="UniProtKB-KW"/>
</dbReference>
<keyword evidence="4" id="KW-0997">Cell inner membrane</keyword>
<feature type="transmembrane region" description="Helical" evidence="12">
    <location>
        <begin position="157"/>
        <end position="177"/>
    </location>
</feature>
<evidence type="ECO:0000313" key="14">
    <source>
        <dbReference type="EMBL" id="TNL96824.1"/>
    </source>
</evidence>
<dbReference type="Proteomes" id="UP000312032">
    <property type="component" value="Unassembled WGS sequence"/>
</dbReference>
<dbReference type="Pfam" id="PF12911">
    <property type="entry name" value="OppC_N"/>
    <property type="match status" value="1"/>
</dbReference>
<protein>
    <recommendedName>
        <fullName evidence="11">Oligopeptide transport system permease protein OppC</fullName>
    </recommendedName>
</protein>
<reference evidence="14 15" key="1">
    <citation type="submission" date="2019-06" db="EMBL/GenBank/DDBJ databases">
        <authorList>
            <person name="Li J."/>
        </authorList>
    </citation>
    <scope>NUCLEOTIDE SEQUENCE [LARGE SCALE GENOMIC DNA]</scope>
    <source>
        <strain evidence="14 15">LMG 28165</strain>
    </source>
</reference>
<keyword evidence="3" id="KW-1003">Cell membrane</keyword>
<gene>
    <name evidence="14" type="ORF">FHE74_07325</name>
</gene>
<evidence type="ECO:0000259" key="13">
    <source>
        <dbReference type="PROSITE" id="PS50928"/>
    </source>
</evidence>
<keyword evidence="6" id="KW-0571">Peptide transport</keyword>
<evidence type="ECO:0000313" key="15">
    <source>
        <dbReference type="Proteomes" id="UP000312032"/>
    </source>
</evidence>
<dbReference type="AlphaFoldDB" id="A0A5C4U2N0"/>
<dbReference type="RefSeq" id="WP_139465853.1">
    <property type="nucleotide sequence ID" value="NZ_VDHJ01000009.1"/>
</dbReference>
<evidence type="ECO:0000256" key="4">
    <source>
        <dbReference type="ARBA" id="ARBA00022519"/>
    </source>
</evidence>
<evidence type="ECO:0000256" key="2">
    <source>
        <dbReference type="ARBA" id="ARBA00022448"/>
    </source>
</evidence>
<dbReference type="Gene3D" id="1.10.3720.10">
    <property type="entry name" value="MetI-like"/>
    <property type="match status" value="1"/>
</dbReference>
<dbReference type="SUPFAM" id="SSF161098">
    <property type="entry name" value="MetI-like"/>
    <property type="match status" value="1"/>
</dbReference>
<dbReference type="OrthoDB" id="9812701at2"/>
<evidence type="ECO:0000256" key="11">
    <source>
        <dbReference type="ARBA" id="ARBA00072251"/>
    </source>
</evidence>
<dbReference type="GO" id="GO:0005886">
    <property type="term" value="C:plasma membrane"/>
    <property type="evidence" value="ECO:0007669"/>
    <property type="project" value="UniProtKB-SubCell"/>
</dbReference>
<dbReference type="InterPro" id="IPR000515">
    <property type="entry name" value="MetI-like"/>
</dbReference>
<keyword evidence="2 12" id="KW-0813">Transport</keyword>
<comment type="caution">
    <text evidence="14">The sequence shown here is derived from an EMBL/GenBank/DDBJ whole genome shotgun (WGS) entry which is preliminary data.</text>
</comment>
<sequence>MSTQQLPAEQLTSVAAPMRKSTLYWRRFRRNKAAVIGSVIFLGLIVFALIGPLTAKWDFNEPDFMALSEPPSAEHWLGTNDSGNDLYAMIVQGLRRSLVIAVLVSGATTVIAAIVGTAAALLGGWPERLILALIHFLFVVPSFLLTALVVSGSGGDWRLLVIVLIVFGWMSYARVVWSLTVSLREREYVQAARYMGVSSWRIMLRHLIPNIGSLLVLNLTLGVVGAVMSETGLSFLGLGVKIPDVSLGVLLASGANSIESAPWLFFAPAAILTLLTTSMAFVADGLRDALDPNSSAGGKA</sequence>
<keyword evidence="15" id="KW-1185">Reference proteome</keyword>
<organism evidence="14 15">
    <name type="scientific">Corynebacterium tapiri</name>
    <dbReference type="NCBI Taxonomy" id="1448266"/>
    <lineage>
        <taxon>Bacteria</taxon>
        <taxon>Bacillati</taxon>
        <taxon>Actinomycetota</taxon>
        <taxon>Actinomycetes</taxon>
        <taxon>Mycobacteriales</taxon>
        <taxon>Corynebacteriaceae</taxon>
        <taxon>Corynebacterium</taxon>
    </lineage>
</organism>
<feature type="transmembrane region" description="Helical" evidence="12">
    <location>
        <begin position="129"/>
        <end position="151"/>
    </location>
</feature>
<dbReference type="PANTHER" id="PTHR43386">
    <property type="entry name" value="OLIGOPEPTIDE TRANSPORT SYSTEM PERMEASE PROTEIN APPC"/>
    <property type="match status" value="1"/>
</dbReference>
<feature type="transmembrane region" description="Helical" evidence="12">
    <location>
        <begin position="33"/>
        <end position="55"/>
    </location>
</feature>
<accession>A0A5C4U2N0</accession>
<proteinExistence type="inferred from homology"/>
<evidence type="ECO:0000256" key="6">
    <source>
        <dbReference type="ARBA" id="ARBA00022856"/>
    </source>
</evidence>
<evidence type="ECO:0000256" key="7">
    <source>
        <dbReference type="ARBA" id="ARBA00022927"/>
    </source>
</evidence>
<dbReference type="PANTHER" id="PTHR43386:SF2">
    <property type="entry name" value="OLIGOPEPTIDE TRANSPORT SYSTEM PERMEASE PROTEIN OPPC"/>
    <property type="match status" value="1"/>
</dbReference>
<evidence type="ECO:0000256" key="1">
    <source>
        <dbReference type="ARBA" id="ARBA00004429"/>
    </source>
</evidence>
<evidence type="ECO:0000256" key="9">
    <source>
        <dbReference type="ARBA" id="ARBA00023136"/>
    </source>
</evidence>
<feature type="transmembrane region" description="Helical" evidence="12">
    <location>
        <begin position="207"/>
        <end position="227"/>
    </location>
</feature>
<feature type="domain" description="ABC transmembrane type-1" evidence="13">
    <location>
        <begin position="98"/>
        <end position="283"/>
    </location>
</feature>
<dbReference type="InterPro" id="IPR035906">
    <property type="entry name" value="MetI-like_sf"/>
</dbReference>
<dbReference type="PROSITE" id="PS50928">
    <property type="entry name" value="ABC_TM1"/>
    <property type="match status" value="1"/>
</dbReference>
<name>A0A5C4U2N0_9CORY</name>
<evidence type="ECO:0000256" key="3">
    <source>
        <dbReference type="ARBA" id="ARBA00022475"/>
    </source>
</evidence>
<evidence type="ECO:0000256" key="10">
    <source>
        <dbReference type="ARBA" id="ARBA00024202"/>
    </source>
</evidence>
<keyword evidence="5 12" id="KW-0812">Transmembrane</keyword>
<comment type="subcellular location">
    <subcellularLocation>
        <location evidence="1">Cell inner membrane</location>
        <topology evidence="1">Multi-pass membrane protein</topology>
    </subcellularLocation>
    <subcellularLocation>
        <location evidence="12">Cell membrane</location>
        <topology evidence="12">Multi-pass membrane protein</topology>
    </subcellularLocation>
</comment>
<keyword evidence="8 12" id="KW-1133">Transmembrane helix</keyword>
<keyword evidence="9 12" id="KW-0472">Membrane</keyword>
<dbReference type="GO" id="GO:0015833">
    <property type="term" value="P:peptide transport"/>
    <property type="evidence" value="ECO:0007669"/>
    <property type="project" value="UniProtKB-KW"/>
</dbReference>
<feature type="transmembrane region" description="Helical" evidence="12">
    <location>
        <begin position="98"/>
        <end position="122"/>
    </location>
</feature>
<dbReference type="InterPro" id="IPR050366">
    <property type="entry name" value="BP-dependent_transpt_permease"/>
</dbReference>